<organism evidence="3 4">
    <name type="scientific">Bdellovibrio bacteriovorus str. Tiberius</name>
    <dbReference type="NCBI Taxonomy" id="1069642"/>
    <lineage>
        <taxon>Bacteria</taxon>
        <taxon>Pseudomonadati</taxon>
        <taxon>Bdellovibrionota</taxon>
        <taxon>Bdellovibrionia</taxon>
        <taxon>Bdellovibrionales</taxon>
        <taxon>Pseudobdellovibrionaceae</taxon>
        <taxon>Bdellovibrio</taxon>
    </lineage>
</organism>
<evidence type="ECO:0000313" key="4">
    <source>
        <dbReference type="Proteomes" id="UP000010074"/>
    </source>
</evidence>
<feature type="region of interest" description="Disordered" evidence="1">
    <location>
        <begin position="38"/>
        <end position="70"/>
    </location>
</feature>
<sequence length="428" mass="46031">MVGTTKITKLLSLSGLLAALLTLAACAPANDFPAIDETGNESASIVPPTTDVEAPEEAGGDTGPGSGSTVTSQKLLLNQAMTLRYEKSGILENKVELPAGTQIEVPSNYEVKHLDYRTSSGALERSSTGFLYPVKIVSVTNAFKSQFPQSKIDEINKTSGGLFVFASIVGNLEGTEGNFAVVQAATAGEGFLKHYQPNGKPKFNYVTSVTKRFGVKLNKGLDPASMTTAQREKYQSIFAELQKAVNREVATPKSYLMVDKSIATQRSIDFEKSGVITTTGAWSIATQGTAVRHGFSNVPCAEFQSELLRQAYQRAGYRVTDDFNKTKGNQLIWSSTAAVVNYSMALYKAGWIAWDSTKYKPILGAIMMNGAGYTPGHTYISGSNDGLIIVDNGAPQGRDLRKTTDKTISIMFQVGVFFLPPGINPPAW</sequence>
<dbReference type="Proteomes" id="UP000010074">
    <property type="component" value="Chromosome"/>
</dbReference>
<accession>K7YR04</accession>
<dbReference type="KEGG" id="bbat:Bdt_0259"/>
<protein>
    <recommendedName>
        <fullName evidence="5">Lipoprotein</fullName>
    </recommendedName>
</protein>
<gene>
    <name evidence="3" type="ORF">Bdt_0259</name>
</gene>
<dbReference type="RefSeq" id="WP_015089454.1">
    <property type="nucleotide sequence ID" value="NC_019567.1"/>
</dbReference>
<name>K7YR04_BDEBC</name>
<dbReference type="EMBL" id="CP002930">
    <property type="protein sequence ID" value="AFX99967.1"/>
    <property type="molecule type" value="Genomic_DNA"/>
</dbReference>
<dbReference type="AlphaFoldDB" id="K7YR04"/>
<dbReference type="OrthoDB" id="5288264at2"/>
<evidence type="ECO:0008006" key="5">
    <source>
        <dbReference type="Google" id="ProtNLM"/>
    </source>
</evidence>
<dbReference type="HOGENOM" id="CLU_640417_0_0_7"/>
<reference evidence="3 4" key="1">
    <citation type="journal article" date="2012" name="BMC Genomics">
        <title>Genome analysis of a simultaneously predatory and prey-independent, novel Bdellovibrio bacteriovorus from the River Tiber, supports in silico predictions of both ancient and recent lateral gene transfer from diverse bacteria.</title>
        <authorList>
            <person name="Hobley L."/>
            <person name="Lerner T.R."/>
            <person name="Williams L.E."/>
            <person name="Lambert C."/>
            <person name="Till R."/>
            <person name="Milner D.S."/>
            <person name="Basford S.M."/>
            <person name="Capeness M.J."/>
            <person name="Fenton A.K."/>
            <person name="Atterbury R.J."/>
            <person name="Harris M.A."/>
            <person name="Sockett R.E."/>
        </authorList>
    </citation>
    <scope>NUCLEOTIDE SEQUENCE [LARGE SCALE GENOMIC DNA]</scope>
    <source>
        <strain evidence="3 4">Tiberius</strain>
    </source>
</reference>
<feature type="chain" id="PRO_5003915600" description="Lipoprotein" evidence="2">
    <location>
        <begin position="25"/>
        <end position="428"/>
    </location>
</feature>
<evidence type="ECO:0000256" key="1">
    <source>
        <dbReference type="SAM" id="MobiDB-lite"/>
    </source>
</evidence>
<proteinExistence type="predicted"/>
<dbReference type="PROSITE" id="PS51257">
    <property type="entry name" value="PROKAR_LIPOPROTEIN"/>
    <property type="match status" value="1"/>
</dbReference>
<feature type="signal peptide" evidence="2">
    <location>
        <begin position="1"/>
        <end position="24"/>
    </location>
</feature>
<keyword evidence="2" id="KW-0732">Signal</keyword>
<dbReference type="PATRIC" id="fig|1069642.3.peg.254"/>
<evidence type="ECO:0000313" key="3">
    <source>
        <dbReference type="EMBL" id="AFX99967.1"/>
    </source>
</evidence>
<evidence type="ECO:0000256" key="2">
    <source>
        <dbReference type="SAM" id="SignalP"/>
    </source>
</evidence>